<evidence type="ECO:0000256" key="3">
    <source>
        <dbReference type="ARBA" id="ARBA00022741"/>
    </source>
</evidence>
<feature type="domain" description="ABC transporter" evidence="5">
    <location>
        <begin position="6"/>
        <end position="235"/>
    </location>
</feature>
<keyword evidence="4 6" id="KW-0067">ATP-binding</keyword>
<evidence type="ECO:0000256" key="1">
    <source>
        <dbReference type="ARBA" id="ARBA00005417"/>
    </source>
</evidence>
<comment type="caution">
    <text evidence="6">The sequence shown here is derived from an EMBL/GenBank/DDBJ whole genome shotgun (WGS) entry which is preliminary data.</text>
</comment>
<evidence type="ECO:0000256" key="2">
    <source>
        <dbReference type="ARBA" id="ARBA00022448"/>
    </source>
</evidence>
<dbReference type="AlphaFoldDB" id="A0A2M7QDL7"/>
<dbReference type="SUPFAM" id="SSF52540">
    <property type="entry name" value="P-loop containing nucleoside triphosphate hydrolases"/>
    <property type="match status" value="1"/>
</dbReference>
<dbReference type="SMART" id="SM00382">
    <property type="entry name" value="AAA"/>
    <property type="match status" value="1"/>
</dbReference>
<dbReference type="Pfam" id="PF00005">
    <property type="entry name" value="ABC_tran"/>
    <property type="match status" value="1"/>
</dbReference>
<dbReference type="Gene3D" id="3.40.50.300">
    <property type="entry name" value="P-loop containing nucleotide triphosphate hydrolases"/>
    <property type="match status" value="1"/>
</dbReference>
<evidence type="ECO:0000256" key="4">
    <source>
        <dbReference type="ARBA" id="ARBA00022840"/>
    </source>
</evidence>
<protein>
    <submittedName>
        <fullName evidence="6">ABC transporter ATP-binding protein</fullName>
    </submittedName>
</protein>
<dbReference type="PANTHER" id="PTHR42711:SF5">
    <property type="entry name" value="ABC TRANSPORTER ATP-BINDING PROTEIN NATA"/>
    <property type="match status" value="1"/>
</dbReference>
<name>A0A2M7QDL7_9BACT</name>
<evidence type="ECO:0000259" key="5">
    <source>
        <dbReference type="PROSITE" id="PS50893"/>
    </source>
</evidence>
<dbReference type="PANTHER" id="PTHR42711">
    <property type="entry name" value="ABC TRANSPORTER ATP-BINDING PROTEIN"/>
    <property type="match status" value="1"/>
</dbReference>
<dbReference type="GO" id="GO:0016887">
    <property type="term" value="F:ATP hydrolysis activity"/>
    <property type="evidence" value="ECO:0007669"/>
    <property type="project" value="InterPro"/>
</dbReference>
<evidence type="ECO:0000313" key="7">
    <source>
        <dbReference type="Proteomes" id="UP000230108"/>
    </source>
</evidence>
<keyword evidence="3" id="KW-0547">Nucleotide-binding</keyword>
<dbReference type="PROSITE" id="PS50893">
    <property type="entry name" value="ABC_TRANSPORTER_2"/>
    <property type="match status" value="1"/>
</dbReference>
<accession>A0A2M7QDL7</accession>
<sequence length="310" mass="35312">MAMDILKVDKLIKRFGEFMAVDTVSFSIREGETVGLLGPNGAGKTTTIQMLLGITTPTSGIITYFGRDFEKHRPEILQKINFASAFNSLQGRVTVWENLLVFAHLYQIENPLPVIKKLVSRFEMDDLVHKRYWDMSTGQRTRANFIKALLNDPKIILMDEPTASLDPDIADKTLTFIEELRKERAITILFTSHNMSEVARICDRVIFLDKGKIVAQDTPLGLTKRIQVAQLRLTFNDNKDAITAYVKEQGLNFRFDGEHVVYITTEETALPKIIFGLSKIGIWMTDIEVKKPTLEHVFLQIARGEPYVFE</sequence>
<dbReference type="Proteomes" id="UP000230108">
    <property type="component" value="Unassembled WGS sequence"/>
</dbReference>
<keyword evidence="2" id="KW-0813">Transport</keyword>
<dbReference type="InterPro" id="IPR050763">
    <property type="entry name" value="ABC_transporter_ATP-binding"/>
</dbReference>
<organism evidence="6 7">
    <name type="scientific">Candidatus Roizmanbacteria bacterium CG_4_10_14_0_8_um_filter_39_9</name>
    <dbReference type="NCBI Taxonomy" id="1974829"/>
    <lineage>
        <taxon>Bacteria</taxon>
        <taxon>Candidatus Roizmaniibacteriota</taxon>
    </lineage>
</organism>
<reference evidence="7" key="1">
    <citation type="submission" date="2017-09" db="EMBL/GenBank/DDBJ databases">
        <title>Depth-based differentiation of microbial function through sediment-hosted aquifers and enrichment of novel symbionts in the deep terrestrial subsurface.</title>
        <authorList>
            <person name="Probst A.J."/>
            <person name="Ladd B."/>
            <person name="Jarett J.K."/>
            <person name="Geller-Mcgrath D.E."/>
            <person name="Sieber C.M.K."/>
            <person name="Emerson J.B."/>
            <person name="Anantharaman K."/>
            <person name="Thomas B.C."/>
            <person name="Malmstrom R."/>
            <person name="Stieglmeier M."/>
            <person name="Klingl A."/>
            <person name="Woyke T."/>
            <person name="Ryan C.M."/>
            <person name="Banfield J.F."/>
        </authorList>
    </citation>
    <scope>NUCLEOTIDE SEQUENCE [LARGE SCALE GENOMIC DNA]</scope>
</reference>
<proteinExistence type="inferred from homology"/>
<dbReference type="InterPro" id="IPR003593">
    <property type="entry name" value="AAA+_ATPase"/>
</dbReference>
<gene>
    <name evidence="6" type="ORF">COY90_01355</name>
</gene>
<dbReference type="EMBL" id="PFLF01000036">
    <property type="protein sequence ID" value="PIY69311.1"/>
    <property type="molecule type" value="Genomic_DNA"/>
</dbReference>
<dbReference type="CDD" id="cd03230">
    <property type="entry name" value="ABC_DR_subfamily_A"/>
    <property type="match status" value="1"/>
</dbReference>
<dbReference type="GO" id="GO:0005524">
    <property type="term" value="F:ATP binding"/>
    <property type="evidence" value="ECO:0007669"/>
    <property type="project" value="UniProtKB-KW"/>
</dbReference>
<comment type="similarity">
    <text evidence="1">Belongs to the ABC transporter superfamily.</text>
</comment>
<dbReference type="InterPro" id="IPR027417">
    <property type="entry name" value="P-loop_NTPase"/>
</dbReference>
<dbReference type="InterPro" id="IPR003439">
    <property type="entry name" value="ABC_transporter-like_ATP-bd"/>
</dbReference>
<evidence type="ECO:0000313" key="6">
    <source>
        <dbReference type="EMBL" id="PIY69311.1"/>
    </source>
</evidence>